<keyword evidence="2" id="KW-1185">Reference proteome</keyword>
<sequence>MQEAITLNLPADVRDSLEARSQIEAISSLELIERAVREYLLVRRLQTLREKMLKQADLQGGFTDEDIFEMVS</sequence>
<organism evidence="1 2">
    <name type="scientific">Phormidium tenue FACHB-1050</name>
    <dbReference type="NCBI Taxonomy" id="2692857"/>
    <lineage>
        <taxon>Bacteria</taxon>
        <taxon>Bacillati</taxon>
        <taxon>Cyanobacteriota</taxon>
        <taxon>Cyanophyceae</taxon>
        <taxon>Oscillatoriophycideae</taxon>
        <taxon>Oscillatoriales</taxon>
        <taxon>Oscillatoriaceae</taxon>
        <taxon>Phormidium</taxon>
    </lineage>
</organism>
<evidence type="ECO:0000313" key="1">
    <source>
        <dbReference type="EMBL" id="MBD2316813.1"/>
    </source>
</evidence>
<accession>A0ABR8C955</accession>
<dbReference type="RefSeq" id="WP_190577690.1">
    <property type="nucleotide sequence ID" value="NZ_JACJQY010000009.1"/>
</dbReference>
<evidence type="ECO:0000313" key="2">
    <source>
        <dbReference type="Proteomes" id="UP000618445"/>
    </source>
</evidence>
<dbReference type="Proteomes" id="UP000618445">
    <property type="component" value="Unassembled WGS sequence"/>
</dbReference>
<dbReference type="EMBL" id="JACJQY010000009">
    <property type="protein sequence ID" value="MBD2316813.1"/>
    <property type="molecule type" value="Genomic_DNA"/>
</dbReference>
<reference evidence="1 2" key="1">
    <citation type="journal article" date="2020" name="ISME J.">
        <title>Comparative genomics reveals insights into cyanobacterial evolution and habitat adaptation.</title>
        <authorList>
            <person name="Chen M.Y."/>
            <person name="Teng W.K."/>
            <person name="Zhao L."/>
            <person name="Hu C.X."/>
            <person name="Zhou Y.K."/>
            <person name="Han B.P."/>
            <person name="Song L.R."/>
            <person name="Shu W.S."/>
        </authorList>
    </citation>
    <scope>NUCLEOTIDE SEQUENCE [LARGE SCALE GENOMIC DNA]</scope>
    <source>
        <strain evidence="1 2">FACHB-1050</strain>
    </source>
</reference>
<proteinExistence type="predicted"/>
<comment type="caution">
    <text evidence="1">The sequence shown here is derived from an EMBL/GenBank/DDBJ whole genome shotgun (WGS) entry which is preliminary data.</text>
</comment>
<gene>
    <name evidence="1" type="ORF">H6G05_08130</name>
</gene>
<protein>
    <recommendedName>
        <fullName evidence="3">Ribbon-helix-helix protein CopG domain-containing protein</fullName>
    </recommendedName>
</protein>
<evidence type="ECO:0008006" key="3">
    <source>
        <dbReference type="Google" id="ProtNLM"/>
    </source>
</evidence>
<name>A0ABR8C955_9CYAN</name>